<feature type="compositionally biased region" description="Gly residues" evidence="1">
    <location>
        <begin position="1"/>
        <end position="10"/>
    </location>
</feature>
<gene>
    <name evidence="3" type="ORF">TrRE_jg8390</name>
</gene>
<proteinExistence type="predicted"/>
<dbReference type="OrthoDB" id="198103at2759"/>
<dbReference type="Proteomes" id="UP001165082">
    <property type="component" value="Unassembled WGS sequence"/>
</dbReference>
<evidence type="ECO:0000256" key="1">
    <source>
        <dbReference type="SAM" id="MobiDB-lite"/>
    </source>
</evidence>
<evidence type="ECO:0000256" key="2">
    <source>
        <dbReference type="SAM" id="Phobius"/>
    </source>
</evidence>
<dbReference type="EMBL" id="BRXZ01001354">
    <property type="protein sequence ID" value="GMH69101.1"/>
    <property type="molecule type" value="Genomic_DNA"/>
</dbReference>
<feature type="compositionally biased region" description="Acidic residues" evidence="1">
    <location>
        <begin position="25"/>
        <end position="39"/>
    </location>
</feature>
<feature type="non-terminal residue" evidence="3">
    <location>
        <position position="246"/>
    </location>
</feature>
<evidence type="ECO:0000313" key="3">
    <source>
        <dbReference type="EMBL" id="GMH69101.1"/>
    </source>
</evidence>
<keyword evidence="2" id="KW-0472">Membrane</keyword>
<evidence type="ECO:0000313" key="4">
    <source>
        <dbReference type="Proteomes" id="UP001165082"/>
    </source>
</evidence>
<keyword evidence="2" id="KW-0812">Transmembrane</keyword>
<accession>A0A9W7AEK2</accession>
<organism evidence="3 4">
    <name type="scientific">Triparma retinervis</name>
    <dbReference type="NCBI Taxonomy" id="2557542"/>
    <lineage>
        <taxon>Eukaryota</taxon>
        <taxon>Sar</taxon>
        <taxon>Stramenopiles</taxon>
        <taxon>Ochrophyta</taxon>
        <taxon>Bolidophyceae</taxon>
        <taxon>Parmales</taxon>
        <taxon>Triparmaceae</taxon>
        <taxon>Triparma</taxon>
    </lineage>
</organism>
<keyword evidence="4" id="KW-1185">Reference proteome</keyword>
<feature type="transmembrane region" description="Helical" evidence="2">
    <location>
        <begin position="171"/>
        <end position="190"/>
    </location>
</feature>
<feature type="transmembrane region" description="Helical" evidence="2">
    <location>
        <begin position="139"/>
        <end position="159"/>
    </location>
</feature>
<reference evidence="3" key="1">
    <citation type="submission" date="2022-07" db="EMBL/GenBank/DDBJ databases">
        <title>Genome analysis of Parmales, a sister group of diatoms, reveals the evolutionary specialization of diatoms from phago-mixotrophs to photoautotrophs.</title>
        <authorList>
            <person name="Ban H."/>
            <person name="Sato S."/>
            <person name="Yoshikawa S."/>
            <person name="Kazumasa Y."/>
            <person name="Nakamura Y."/>
            <person name="Ichinomiya M."/>
            <person name="Saitoh K."/>
            <person name="Sato N."/>
            <person name="Blanc-Mathieu R."/>
            <person name="Endo H."/>
            <person name="Kuwata A."/>
            <person name="Ogata H."/>
        </authorList>
    </citation>
    <scope>NUCLEOTIDE SEQUENCE</scope>
</reference>
<name>A0A9W7AEK2_9STRA</name>
<protein>
    <submittedName>
        <fullName evidence="3">Uncharacterized protein</fullName>
    </submittedName>
</protein>
<comment type="caution">
    <text evidence="3">The sequence shown here is derived from an EMBL/GenBank/DDBJ whole genome shotgun (WGS) entry which is preliminary data.</text>
</comment>
<dbReference type="AlphaFoldDB" id="A0A9W7AEK2"/>
<sequence>MTRGGGGRGGRSPNRGGRGRTDSSDSSEVDSGSEDDDIETPLNPSKKKPVVGKMNNSSKLWNQDTEAIEDARRKRVASLRPLTQPLTRKKYIFQQEVMRALVLLIFAHSILSIQILCVYQHQCFDVSDDPSNWRRWDTGIVPVCLLVALVLTPWSLSLITETNLTWLKAGAGMQFVCAIVFNILGGIAYGEWDSLNGVNNLIKDILNNNDYTRDYADDNRRFPDEAIFYYKLRESGGLDQDSDIQQ</sequence>
<keyword evidence="2" id="KW-1133">Transmembrane helix</keyword>
<feature type="transmembrane region" description="Helical" evidence="2">
    <location>
        <begin position="97"/>
        <end position="119"/>
    </location>
</feature>
<feature type="region of interest" description="Disordered" evidence="1">
    <location>
        <begin position="1"/>
        <end position="56"/>
    </location>
</feature>